<accession>A0A7M7HEG8</accession>
<comment type="cofactor">
    <cofactor evidence="1">
        <name>a divalent metal cation</name>
        <dbReference type="ChEBI" id="CHEBI:60240"/>
    </cofactor>
</comment>
<dbReference type="EnsemblMetazoa" id="XM_008214952">
    <property type="protein sequence ID" value="XP_008213174"/>
    <property type="gene ID" value="LOC103317352"/>
</dbReference>
<protein>
    <recommendedName>
        <fullName evidence="3">DDE Tnp4 domain-containing protein</fullName>
    </recommendedName>
</protein>
<keyword evidence="5" id="KW-1185">Reference proteome</keyword>
<dbReference type="Pfam" id="PF13359">
    <property type="entry name" value="DDE_Tnp_4"/>
    <property type="match status" value="1"/>
</dbReference>
<dbReference type="InParanoid" id="A0A7M7HEG8"/>
<evidence type="ECO:0000256" key="2">
    <source>
        <dbReference type="ARBA" id="ARBA00022723"/>
    </source>
</evidence>
<dbReference type="AlphaFoldDB" id="A0A7M7HEG8"/>
<dbReference type="OrthoDB" id="7692402at2759"/>
<gene>
    <name evidence="4" type="primary">103317352</name>
</gene>
<evidence type="ECO:0000313" key="4">
    <source>
        <dbReference type="EnsemblMetazoa" id="XP_008213174"/>
    </source>
</evidence>
<dbReference type="KEGG" id="nvi:103317352"/>
<dbReference type="OMA" id="EYLFRID"/>
<evidence type="ECO:0000256" key="1">
    <source>
        <dbReference type="ARBA" id="ARBA00001968"/>
    </source>
</evidence>
<evidence type="ECO:0000313" key="5">
    <source>
        <dbReference type="Proteomes" id="UP000002358"/>
    </source>
</evidence>
<keyword evidence="2" id="KW-0479">Metal-binding</keyword>
<reference evidence="4" key="1">
    <citation type="submission" date="2021-01" db="UniProtKB">
        <authorList>
            <consortium name="EnsemblMetazoa"/>
        </authorList>
    </citation>
    <scope>IDENTIFICATION</scope>
</reference>
<dbReference type="GO" id="GO:0046872">
    <property type="term" value="F:metal ion binding"/>
    <property type="evidence" value="ECO:0007669"/>
    <property type="project" value="UniProtKB-KW"/>
</dbReference>
<sequence>MGPIHMPVPTQERLFDIAQDFYLLWDLPHYVGAIDGRHVRIKRPNSSGSLYFNYKKLYSIVLPAIVDAKYKFICIDVGGYGHQHDATTLRNSTFYAALKDKTIELPEEDELPKSRKYLPYFFVGDRAYPIHTYLMKPLSRKKAFRCSIEL</sequence>
<feature type="domain" description="DDE Tnp4" evidence="3">
    <location>
        <begin position="34"/>
        <end position="139"/>
    </location>
</feature>
<dbReference type="Proteomes" id="UP000002358">
    <property type="component" value="Unassembled WGS sequence"/>
</dbReference>
<name>A0A7M7HEG8_NASVI</name>
<evidence type="ECO:0000259" key="3">
    <source>
        <dbReference type="Pfam" id="PF13359"/>
    </source>
</evidence>
<organism evidence="4 5">
    <name type="scientific">Nasonia vitripennis</name>
    <name type="common">Parasitic wasp</name>
    <dbReference type="NCBI Taxonomy" id="7425"/>
    <lineage>
        <taxon>Eukaryota</taxon>
        <taxon>Metazoa</taxon>
        <taxon>Ecdysozoa</taxon>
        <taxon>Arthropoda</taxon>
        <taxon>Hexapoda</taxon>
        <taxon>Insecta</taxon>
        <taxon>Pterygota</taxon>
        <taxon>Neoptera</taxon>
        <taxon>Endopterygota</taxon>
        <taxon>Hymenoptera</taxon>
        <taxon>Apocrita</taxon>
        <taxon>Proctotrupomorpha</taxon>
        <taxon>Chalcidoidea</taxon>
        <taxon>Pteromalidae</taxon>
        <taxon>Pteromalinae</taxon>
        <taxon>Nasonia</taxon>
    </lineage>
</organism>
<proteinExistence type="predicted"/>
<dbReference type="InterPro" id="IPR027806">
    <property type="entry name" value="HARBI1_dom"/>
</dbReference>